<accession>A0ABQ7N4P5</accession>
<gene>
    <name evidence="1" type="primary">A03p032100.1_BraROA</name>
    <name evidence="1" type="ORF">IGI04_011260</name>
</gene>
<dbReference type="Proteomes" id="UP000823674">
    <property type="component" value="Chromosome A03"/>
</dbReference>
<comment type="caution">
    <text evidence="1">The sequence shown here is derived from an EMBL/GenBank/DDBJ whole genome shotgun (WGS) entry which is preliminary data.</text>
</comment>
<evidence type="ECO:0000313" key="1">
    <source>
        <dbReference type="EMBL" id="KAG5405141.1"/>
    </source>
</evidence>
<keyword evidence="2" id="KW-1185">Reference proteome</keyword>
<sequence length="90" mass="9812">MAIKVKDILERVKLISLNQGGAYFNTQGQDSSVILRVKEDHDGAGASGSSVSAINLAVFELRLRDGGTADLLLFRYYLCSVEKTSCIARF</sequence>
<name>A0ABQ7N4P5_BRACM</name>
<protein>
    <submittedName>
        <fullName evidence="1">Uncharacterized protein</fullName>
    </submittedName>
</protein>
<proteinExistence type="predicted"/>
<dbReference type="EMBL" id="JADBGQ010000003">
    <property type="protein sequence ID" value="KAG5405141.1"/>
    <property type="molecule type" value="Genomic_DNA"/>
</dbReference>
<organism evidence="1 2">
    <name type="scientific">Brassica rapa subsp. trilocularis</name>
    <dbReference type="NCBI Taxonomy" id="1813537"/>
    <lineage>
        <taxon>Eukaryota</taxon>
        <taxon>Viridiplantae</taxon>
        <taxon>Streptophyta</taxon>
        <taxon>Embryophyta</taxon>
        <taxon>Tracheophyta</taxon>
        <taxon>Spermatophyta</taxon>
        <taxon>Magnoliopsida</taxon>
        <taxon>eudicotyledons</taxon>
        <taxon>Gunneridae</taxon>
        <taxon>Pentapetalae</taxon>
        <taxon>rosids</taxon>
        <taxon>malvids</taxon>
        <taxon>Brassicales</taxon>
        <taxon>Brassicaceae</taxon>
        <taxon>Brassiceae</taxon>
        <taxon>Brassica</taxon>
    </lineage>
</organism>
<evidence type="ECO:0000313" key="2">
    <source>
        <dbReference type="Proteomes" id="UP000823674"/>
    </source>
</evidence>
<reference evidence="1 2" key="1">
    <citation type="submission" date="2021-03" db="EMBL/GenBank/DDBJ databases">
        <authorList>
            <person name="King G.J."/>
            <person name="Bancroft I."/>
            <person name="Baten A."/>
            <person name="Bloomfield J."/>
            <person name="Borpatragohain P."/>
            <person name="He Z."/>
            <person name="Irish N."/>
            <person name="Irwin J."/>
            <person name="Liu K."/>
            <person name="Mauleon R.P."/>
            <person name="Moore J."/>
            <person name="Morris R."/>
            <person name="Ostergaard L."/>
            <person name="Wang B."/>
            <person name="Wells R."/>
        </authorList>
    </citation>
    <scope>NUCLEOTIDE SEQUENCE [LARGE SCALE GENOMIC DNA]</scope>
    <source>
        <strain evidence="1">R-o-18</strain>
        <tissue evidence="1">Leaf</tissue>
    </source>
</reference>